<dbReference type="Pfam" id="PF07632">
    <property type="entry name" value="Sde182_NH-like"/>
    <property type="match status" value="1"/>
</dbReference>
<evidence type="ECO:0000256" key="3">
    <source>
        <dbReference type="SAM" id="MobiDB-lite"/>
    </source>
</evidence>
<keyword evidence="8" id="KW-1185">Reference proteome</keyword>
<dbReference type="PANTHER" id="PTHR45632:SF3">
    <property type="entry name" value="KELCH-LIKE PROTEIN 32"/>
    <property type="match status" value="1"/>
</dbReference>
<protein>
    <submittedName>
        <fullName evidence="7">N-acetylneuraminate epimerase</fullName>
        <ecNumber evidence="7">5.1.3.24</ecNumber>
    </submittedName>
</protein>
<dbReference type="InterPro" id="IPR011483">
    <property type="entry name" value="Sde182_NH-like"/>
</dbReference>
<dbReference type="GO" id="GO:0016853">
    <property type="term" value="F:isomerase activity"/>
    <property type="evidence" value="ECO:0007669"/>
    <property type="project" value="UniProtKB-KW"/>
</dbReference>
<evidence type="ECO:0000313" key="7">
    <source>
        <dbReference type="EMBL" id="QDV22827.1"/>
    </source>
</evidence>
<accession>A0A518G2I9</accession>
<dbReference type="EC" id="5.1.3.24" evidence="7"/>
<dbReference type="InterPro" id="IPR056737">
    <property type="entry name" value="Beta-prop_ATRN-MKLN-like"/>
</dbReference>
<feature type="domain" description="Attractin/MKLN-like beta-propeller" evidence="6">
    <location>
        <begin position="356"/>
        <end position="597"/>
    </location>
</feature>
<dbReference type="SMART" id="SM00612">
    <property type="entry name" value="Kelch"/>
    <property type="match status" value="4"/>
</dbReference>
<dbReference type="RefSeq" id="WP_231691075.1">
    <property type="nucleotide sequence ID" value="NZ_CP036298.1"/>
</dbReference>
<evidence type="ECO:0000259" key="6">
    <source>
        <dbReference type="Pfam" id="PF24981"/>
    </source>
</evidence>
<dbReference type="KEGG" id="ahel:Q31a_11190"/>
<evidence type="ECO:0000313" key="8">
    <source>
        <dbReference type="Proteomes" id="UP000318017"/>
    </source>
</evidence>
<keyword evidence="2" id="KW-0677">Repeat</keyword>
<keyword evidence="4" id="KW-0732">Signal</keyword>
<dbReference type="InterPro" id="IPR006652">
    <property type="entry name" value="Kelch_1"/>
</dbReference>
<feature type="signal peptide" evidence="4">
    <location>
        <begin position="1"/>
        <end position="23"/>
    </location>
</feature>
<name>A0A518G2I9_9BACT</name>
<organism evidence="7 8">
    <name type="scientific">Aureliella helgolandensis</name>
    <dbReference type="NCBI Taxonomy" id="2527968"/>
    <lineage>
        <taxon>Bacteria</taxon>
        <taxon>Pseudomonadati</taxon>
        <taxon>Planctomycetota</taxon>
        <taxon>Planctomycetia</taxon>
        <taxon>Pirellulales</taxon>
        <taxon>Pirellulaceae</taxon>
        <taxon>Aureliella</taxon>
    </lineage>
</organism>
<feature type="compositionally biased region" description="Polar residues" evidence="3">
    <location>
        <begin position="652"/>
        <end position="663"/>
    </location>
</feature>
<evidence type="ECO:0000256" key="2">
    <source>
        <dbReference type="ARBA" id="ARBA00022737"/>
    </source>
</evidence>
<dbReference type="Proteomes" id="UP000318017">
    <property type="component" value="Chromosome"/>
</dbReference>
<evidence type="ECO:0000259" key="5">
    <source>
        <dbReference type="Pfam" id="PF07632"/>
    </source>
</evidence>
<dbReference type="Gene3D" id="2.120.10.80">
    <property type="entry name" value="Kelch-type beta propeller"/>
    <property type="match status" value="2"/>
</dbReference>
<dbReference type="GO" id="GO:0016799">
    <property type="term" value="F:hydrolase activity, hydrolyzing N-glycosyl compounds"/>
    <property type="evidence" value="ECO:0007669"/>
    <property type="project" value="InterPro"/>
</dbReference>
<feature type="region of interest" description="Disordered" evidence="3">
    <location>
        <begin position="643"/>
        <end position="663"/>
    </location>
</feature>
<keyword evidence="1" id="KW-0880">Kelch repeat</keyword>
<feature type="chain" id="PRO_5022084281" evidence="4">
    <location>
        <begin position="24"/>
        <end position="663"/>
    </location>
</feature>
<proteinExistence type="predicted"/>
<dbReference type="InterPro" id="IPR015915">
    <property type="entry name" value="Kelch-typ_b-propeller"/>
</dbReference>
<feature type="domain" description="Cellulose-binding Sde182 nucleoside hydrolase-like" evidence="5">
    <location>
        <begin position="52"/>
        <end position="176"/>
    </location>
</feature>
<reference evidence="7 8" key="1">
    <citation type="submission" date="2019-02" db="EMBL/GenBank/DDBJ databases">
        <title>Deep-cultivation of Planctomycetes and their phenomic and genomic characterization uncovers novel biology.</title>
        <authorList>
            <person name="Wiegand S."/>
            <person name="Jogler M."/>
            <person name="Boedeker C."/>
            <person name="Pinto D."/>
            <person name="Vollmers J."/>
            <person name="Rivas-Marin E."/>
            <person name="Kohn T."/>
            <person name="Peeters S.H."/>
            <person name="Heuer A."/>
            <person name="Rast P."/>
            <person name="Oberbeckmann S."/>
            <person name="Bunk B."/>
            <person name="Jeske O."/>
            <person name="Meyerdierks A."/>
            <person name="Storesund J.E."/>
            <person name="Kallscheuer N."/>
            <person name="Luecker S."/>
            <person name="Lage O.M."/>
            <person name="Pohl T."/>
            <person name="Merkel B.J."/>
            <person name="Hornburger P."/>
            <person name="Mueller R.-W."/>
            <person name="Bruemmer F."/>
            <person name="Labrenz M."/>
            <person name="Spormann A.M."/>
            <person name="Op den Camp H."/>
            <person name="Overmann J."/>
            <person name="Amann R."/>
            <person name="Jetten M.S.M."/>
            <person name="Mascher T."/>
            <person name="Medema M.H."/>
            <person name="Devos D.P."/>
            <person name="Kaster A.-K."/>
            <person name="Ovreas L."/>
            <person name="Rohde M."/>
            <person name="Galperin M.Y."/>
            <person name="Jogler C."/>
        </authorList>
    </citation>
    <scope>NUCLEOTIDE SEQUENCE [LARGE SCALE GENOMIC DNA]</scope>
    <source>
        <strain evidence="7 8">Q31a</strain>
    </source>
</reference>
<evidence type="ECO:0000256" key="1">
    <source>
        <dbReference type="ARBA" id="ARBA00022441"/>
    </source>
</evidence>
<gene>
    <name evidence="7" type="primary">nanM_1</name>
    <name evidence="7" type="ORF">Q31a_11190</name>
</gene>
<dbReference type="SUPFAM" id="SSF117281">
    <property type="entry name" value="Kelch motif"/>
    <property type="match status" value="1"/>
</dbReference>
<sequence length="663" mass="72360" precursor="true">MIPWINAFALALSLFLIHAVAFAADSKLPKVWIYTDMSDPTLPGTNHRGTINDPDDVSAMAGYLLMANRFETLGIVVASTHRQEHAASPDQADWANRLFGTAYRTDLKNLQQLGGFPEEIRFTQSCIKSTGELFAEDEKYESLEGYRSVKALLDAAQHLADGEVLNVLCWGSVTEPAILVAHCLTHDKRELLGKLRFIAHWTSSSFHQGTAEHPEDVSNCREDAAACRYMKSIAASGRISYFECGAIGQHGIVSGSPKGKQYYDQFRTSQLGTQFVEGKFVRDCVDHSDSATYWTLLGEYGVSLTDIAADGSNTASVEKRNEGKLAAASQRLHDELLRRSVIAGGGESTVLSSPRMSADRWEMLDTLGTPTARHEAAMVGFEGKCYLLGGRRINPVNVFDPWTGTWTAKSVTPLELHHFQGVVVGDRIYLMGAMTGGYPTETPLEKIVVYSPNKDQFEFVHSIPEARRRGGAGAVYHDGKIYLVGGITHGHMDGYQSWFDAYDPQTGDWEILPDAPHARDHFQAVVIENRLYAAGGRQTSKVTQEVFSRTVAAVDVFDFETGQWLPSTDTPVLPTPRAGNSCAVLDGKLVVAGGESGGRSSAHAEVEVYSPESAAWSTLPSLQRGRHGTGVVRIGDYFYTASGSGGRGGSPELNSTERLQLRP</sequence>
<evidence type="ECO:0000256" key="4">
    <source>
        <dbReference type="SAM" id="SignalP"/>
    </source>
</evidence>
<dbReference type="InterPro" id="IPR036452">
    <property type="entry name" value="Ribo_hydro-like"/>
</dbReference>
<dbReference type="EMBL" id="CP036298">
    <property type="protein sequence ID" value="QDV22827.1"/>
    <property type="molecule type" value="Genomic_DNA"/>
</dbReference>
<dbReference type="Pfam" id="PF24981">
    <property type="entry name" value="Beta-prop_ATRN-LZTR1"/>
    <property type="match status" value="1"/>
</dbReference>
<dbReference type="PANTHER" id="PTHR45632">
    <property type="entry name" value="LD33804P"/>
    <property type="match status" value="1"/>
</dbReference>
<keyword evidence="7" id="KW-0413">Isomerase</keyword>
<dbReference type="AlphaFoldDB" id="A0A518G2I9"/>
<dbReference type="Gene3D" id="3.90.245.10">
    <property type="entry name" value="Ribonucleoside hydrolase-like"/>
    <property type="match status" value="1"/>
</dbReference>